<dbReference type="Proteomes" id="UP001595453">
    <property type="component" value="Unassembled WGS sequence"/>
</dbReference>
<dbReference type="RefSeq" id="WP_377126008.1">
    <property type="nucleotide sequence ID" value="NZ_JBHRSD010000028.1"/>
</dbReference>
<sequence length="73" mass="8236">MNARIAWFLSCLMLAFATVTFLTQEYNLWDQSLVCHSKCTTLGCKSGQLLRNDDGLTLACKCNSQQDFLILLN</sequence>
<name>A0ABV7CMU5_9GAMM</name>
<protein>
    <submittedName>
        <fullName evidence="1">Uncharacterized protein</fullName>
    </submittedName>
</protein>
<keyword evidence="2" id="KW-1185">Reference proteome</keyword>
<evidence type="ECO:0000313" key="2">
    <source>
        <dbReference type="Proteomes" id="UP001595453"/>
    </source>
</evidence>
<gene>
    <name evidence="1" type="ORF">ACFOEE_15095</name>
</gene>
<comment type="caution">
    <text evidence="1">The sequence shown here is derived from an EMBL/GenBank/DDBJ whole genome shotgun (WGS) entry which is preliminary data.</text>
</comment>
<reference evidence="2" key="1">
    <citation type="journal article" date="2019" name="Int. J. Syst. Evol. Microbiol.">
        <title>The Global Catalogue of Microorganisms (GCM) 10K type strain sequencing project: providing services to taxonomists for standard genome sequencing and annotation.</title>
        <authorList>
            <consortium name="The Broad Institute Genomics Platform"/>
            <consortium name="The Broad Institute Genome Sequencing Center for Infectious Disease"/>
            <person name="Wu L."/>
            <person name="Ma J."/>
        </authorList>
    </citation>
    <scope>NUCLEOTIDE SEQUENCE [LARGE SCALE GENOMIC DNA]</scope>
    <source>
        <strain evidence="2">KCTC 42730</strain>
    </source>
</reference>
<organism evidence="1 2">
    <name type="scientific">Pseudoalteromonas fenneropenaei</name>
    <dbReference type="NCBI Taxonomy" id="1737459"/>
    <lineage>
        <taxon>Bacteria</taxon>
        <taxon>Pseudomonadati</taxon>
        <taxon>Pseudomonadota</taxon>
        <taxon>Gammaproteobacteria</taxon>
        <taxon>Alteromonadales</taxon>
        <taxon>Pseudoalteromonadaceae</taxon>
        <taxon>Pseudoalteromonas</taxon>
    </lineage>
</organism>
<dbReference type="EMBL" id="JBHRSD010000028">
    <property type="protein sequence ID" value="MFC3033847.1"/>
    <property type="molecule type" value="Genomic_DNA"/>
</dbReference>
<evidence type="ECO:0000313" key="1">
    <source>
        <dbReference type="EMBL" id="MFC3033847.1"/>
    </source>
</evidence>
<accession>A0ABV7CMU5</accession>
<proteinExistence type="predicted"/>